<keyword evidence="1" id="KW-0004">4Fe-4S</keyword>
<keyword evidence="5" id="KW-0411">Iron-sulfur</keyword>
<dbReference type="SUPFAM" id="SSF54862">
    <property type="entry name" value="4Fe-4S ferredoxins"/>
    <property type="match status" value="1"/>
</dbReference>
<dbReference type="PROSITE" id="PS51379">
    <property type="entry name" value="4FE4S_FER_2"/>
    <property type="match status" value="3"/>
</dbReference>
<keyword evidence="3" id="KW-0677">Repeat</keyword>
<organism evidence="7 8">
    <name type="scientific">Ruegeria arenilitoris</name>
    <dbReference type="NCBI Taxonomy" id="1173585"/>
    <lineage>
        <taxon>Bacteria</taxon>
        <taxon>Pseudomonadati</taxon>
        <taxon>Pseudomonadota</taxon>
        <taxon>Alphaproteobacteria</taxon>
        <taxon>Rhodobacterales</taxon>
        <taxon>Roseobacteraceae</taxon>
        <taxon>Ruegeria</taxon>
    </lineage>
</organism>
<sequence length="170" mass="18044">MSAVASRRAFLTGRLPREDDSVKRPPGAARENFHDLCTRCGDCVSVCPEDVLAMDDAGLPVFQPQQGGCTFCGGCADACKTDALSLDRFAEWPWRAKVSDTCLSANGVSCRVCQDSCDQGAIRFRLKTGGRAEVNLDLASCVGCGACSAACPIGAVSLERYQPATVEVRE</sequence>
<evidence type="ECO:0000313" key="7">
    <source>
        <dbReference type="EMBL" id="SMX46912.1"/>
    </source>
</evidence>
<dbReference type="PROSITE" id="PS00198">
    <property type="entry name" value="4FE4S_FER_1"/>
    <property type="match status" value="2"/>
</dbReference>
<protein>
    <submittedName>
        <fullName evidence="7">Ferredoxin-type protein</fullName>
    </submittedName>
</protein>
<dbReference type="GO" id="GO:0046872">
    <property type="term" value="F:metal ion binding"/>
    <property type="evidence" value="ECO:0007669"/>
    <property type="project" value="UniProtKB-KW"/>
</dbReference>
<accession>A0A238KXH5</accession>
<dbReference type="PANTHER" id="PTHR43687">
    <property type="entry name" value="ADENYLYLSULFATE REDUCTASE, BETA SUBUNIT"/>
    <property type="match status" value="1"/>
</dbReference>
<dbReference type="InterPro" id="IPR004496">
    <property type="entry name" value="NapF"/>
</dbReference>
<feature type="domain" description="4Fe-4S ferredoxin-type" evidence="6">
    <location>
        <begin position="58"/>
        <end position="89"/>
    </location>
</feature>
<dbReference type="GO" id="GO:0051539">
    <property type="term" value="F:4 iron, 4 sulfur cluster binding"/>
    <property type="evidence" value="ECO:0007669"/>
    <property type="project" value="UniProtKB-KW"/>
</dbReference>
<keyword evidence="8" id="KW-1185">Reference proteome</keyword>
<feature type="domain" description="4Fe-4S ferredoxin-type" evidence="6">
    <location>
        <begin position="27"/>
        <end position="57"/>
    </location>
</feature>
<evidence type="ECO:0000256" key="1">
    <source>
        <dbReference type="ARBA" id="ARBA00022485"/>
    </source>
</evidence>
<proteinExistence type="predicted"/>
<dbReference type="Pfam" id="PF12838">
    <property type="entry name" value="Fer4_7"/>
    <property type="match status" value="1"/>
</dbReference>
<feature type="domain" description="4Fe-4S ferredoxin-type" evidence="6">
    <location>
        <begin position="130"/>
        <end position="161"/>
    </location>
</feature>
<dbReference type="CDD" id="cd10564">
    <property type="entry name" value="NapF_like"/>
    <property type="match status" value="1"/>
</dbReference>
<gene>
    <name evidence="7" type="ORF">RUA8715_02931</name>
</gene>
<evidence type="ECO:0000256" key="5">
    <source>
        <dbReference type="ARBA" id="ARBA00023014"/>
    </source>
</evidence>
<reference evidence="8" key="1">
    <citation type="submission" date="2017-05" db="EMBL/GenBank/DDBJ databases">
        <authorList>
            <person name="Rodrigo-Torres L."/>
            <person name="Arahal R. D."/>
            <person name="Lucena T."/>
        </authorList>
    </citation>
    <scope>NUCLEOTIDE SEQUENCE [LARGE SCALE GENOMIC DNA]</scope>
    <source>
        <strain evidence="8">CECT 8715</strain>
    </source>
</reference>
<evidence type="ECO:0000256" key="2">
    <source>
        <dbReference type="ARBA" id="ARBA00022723"/>
    </source>
</evidence>
<name>A0A238KXH5_9RHOB</name>
<dbReference type="InterPro" id="IPR017900">
    <property type="entry name" value="4Fe4S_Fe_S_CS"/>
</dbReference>
<evidence type="ECO:0000256" key="4">
    <source>
        <dbReference type="ARBA" id="ARBA00023004"/>
    </source>
</evidence>
<dbReference type="Pfam" id="PF13187">
    <property type="entry name" value="Fer4_9"/>
    <property type="match status" value="1"/>
</dbReference>
<evidence type="ECO:0000259" key="6">
    <source>
        <dbReference type="PROSITE" id="PS51379"/>
    </source>
</evidence>
<evidence type="ECO:0000313" key="8">
    <source>
        <dbReference type="Proteomes" id="UP000202485"/>
    </source>
</evidence>
<dbReference type="PANTHER" id="PTHR43687:SF1">
    <property type="entry name" value="FERREDOXIN III"/>
    <property type="match status" value="1"/>
</dbReference>
<dbReference type="EMBL" id="FXYG01000004">
    <property type="protein sequence ID" value="SMX46912.1"/>
    <property type="molecule type" value="Genomic_DNA"/>
</dbReference>
<dbReference type="InterPro" id="IPR017896">
    <property type="entry name" value="4Fe4S_Fe-S-bd"/>
</dbReference>
<dbReference type="InterPro" id="IPR050572">
    <property type="entry name" value="Fe-S_Ferredoxin"/>
</dbReference>
<dbReference type="NCBIfam" id="TIGR00402">
    <property type="entry name" value="napF"/>
    <property type="match status" value="1"/>
</dbReference>
<dbReference type="OrthoDB" id="9800445at2"/>
<dbReference type="RefSeq" id="WP_093964449.1">
    <property type="nucleotide sequence ID" value="NZ_FXYG01000004.1"/>
</dbReference>
<dbReference type="Proteomes" id="UP000202485">
    <property type="component" value="Unassembled WGS sequence"/>
</dbReference>
<keyword evidence="4" id="KW-0408">Iron</keyword>
<dbReference type="Gene3D" id="3.30.70.20">
    <property type="match status" value="2"/>
</dbReference>
<keyword evidence="2" id="KW-0479">Metal-binding</keyword>
<dbReference type="AlphaFoldDB" id="A0A238KXH5"/>
<evidence type="ECO:0000256" key="3">
    <source>
        <dbReference type="ARBA" id="ARBA00022737"/>
    </source>
</evidence>